<accession>A0A4R1ETF9</accession>
<gene>
    <name evidence="1" type="ORF">EV695_2879</name>
</gene>
<evidence type="ECO:0000313" key="1">
    <source>
        <dbReference type="EMBL" id="TCJ84916.1"/>
    </source>
</evidence>
<organism evidence="1 2">
    <name type="scientific">Cocleimonas flava</name>
    <dbReference type="NCBI Taxonomy" id="634765"/>
    <lineage>
        <taxon>Bacteria</taxon>
        <taxon>Pseudomonadati</taxon>
        <taxon>Pseudomonadota</taxon>
        <taxon>Gammaproteobacteria</taxon>
        <taxon>Thiotrichales</taxon>
        <taxon>Thiotrichaceae</taxon>
        <taxon>Cocleimonas</taxon>
    </lineage>
</organism>
<dbReference type="SUPFAM" id="SSF54285">
    <property type="entry name" value="MoaD/ThiS"/>
    <property type="match status" value="1"/>
</dbReference>
<evidence type="ECO:0000313" key="2">
    <source>
        <dbReference type="Proteomes" id="UP000294887"/>
    </source>
</evidence>
<proteinExistence type="predicted"/>
<dbReference type="NCBIfam" id="TIGR01683">
    <property type="entry name" value="thiS"/>
    <property type="match status" value="1"/>
</dbReference>
<dbReference type="Proteomes" id="UP000294887">
    <property type="component" value="Unassembled WGS sequence"/>
</dbReference>
<dbReference type="PANTHER" id="PTHR34472:SF1">
    <property type="entry name" value="SULFUR CARRIER PROTEIN THIS"/>
    <property type="match status" value="1"/>
</dbReference>
<dbReference type="RefSeq" id="WP_131906641.1">
    <property type="nucleotide sequence ID" value="NZ_BAAAFU010000006.1"/>
</dbReference>
<dbReference type="AlphaFoldDB" id="A0A4R1ETF9"/>
<keyword evidence="2" id="KW-1185">Reference proteome</keyword>
<dbReference type="Pfam" id="PF02597">
    <property type="entry name" value="ThiS"/>
    <property type="match status" value="1"/>
</dbReference>
<dbReference type="CDD" id="cd00565">
    <property type="entry name" value="Ubl_ThiS"/>
    <property type="match status" value="1"/>
</dbReference>
<reference evidence="1 2" key="1">
    <citation type="submission" date="2019-03" db="EMBL/GenBank/DDBJ databases">
        <title>Genomic Encyclopedia of Type Strains, Phase IV (KMG-IV): sequencing the most valuable type-strain genomes for metagenomic binning, comparative biology and taxonomic classification.</title>
        <authorList>
            <person name="Goeker M."/>
        </authorList>
    </citation>
    <scope>NUCLEOTIDE SEQUENCE [LARGE SCALE GENOMIC DNA]</scope>
    <source>
        <strain evidence="1 2">DSM 24830</strain>
    </source>
</reference>
<dbReference type="InterPro" id="IPR016155">
    <property type="entry name" value="Mopterin_synth/thiamin_S_b"/>
</dbReference>
<dbReference type="PANTHER" id="PTHR34472">
    <property type="entry name" value="SULFUR CARRIER PROTEIN THIS"/>
    <property type="match status" value="1"/>
</dbReference>
<comment type="caution">
    <text evidence="1">The sequence shown here is derived from an EMBL/GenBank/DDBJ whole genome shotgun (WGS) entry which is preliminary data.</text>
</comment>
<protein>
    <submittedName>
        <fullName evidence="1">Sulfur carrier protein ThiS</fullName>
    </submittedName>
</protein>
<name>A0A4R1ETF9_9GAMM</name>
<dbReference type="InterPro" id="IPR003749">
    <property type="entry name" value="ThiS/MoaD-like"/>
</dbReference>
<dbReference type="InterPro" id="IPR010035">
    <property type="entry name" value="Thi_S"/>
</dbReference>
<dbReference type="EMBL" id="SMFQ01000004">
    <property type="protein sequence ID" value="TCJ84916.1"/>
    <property type="molecule type" value="Genomic_DNA"/>
</dbReference>
<dbReference type="InterPro" id="IPR012675">
    <property type="entry name" value="Beta-grasp_dom_sf"/>
</dbReference>
<dbReference type="Gene3D" id="3.10.20.30">
    <property type="match status" value="1"/>
</dbReference>
<sequence length="68" mass="7492">MIKVSINNKAETFEKSLTISQALIKLGYKSDGMLGVAVNQVFVSRDHWEETLLNDLDKVDILNPVSGG</sequence>
<dbReference type="OrthoDB" id="9800283at2"/>